<dbReference type="SMART" id="SM00421">
    <property type="entry name" value="HTH_LUXR"/>
    <property type="match status" value="1"/>
</dbReference>
<dbReference type="InterPro" id="IPR016032">
    <property type="entry name" value="Sig_transdc_resp-reg_C-effctor"/>
</dbReference>
<dbReference type="Gene3D" id="1.10.10.10">
    <property type="entry name" value="Winged helix-like DNA-binding domain superfamily/Winged helix DNA-binding domain"/>
    <property type="match status" value="1"/>
</dbReference>
<dbReference type="OrthoDB" id="6396117at2"/>
<dbReference type="HOGENOM" id="CLU_037939_6_0_6"/>
<proteinExistence type="predicted"/>
<dbReference type="GO" id="GO:0006355">
    <property type="term" value="P:regulation of DNA-templated transcription"/>
    <property type="evidence" value="ECO:0007669"/>
    <property type="project" value="InterPro"/>
</dbReference>
<evidence type="ECO:0000259" key="1">
    <source>
        <dbReference type="SMART" id="SM00421"/>
    </source>
</evidence>
<sequence length="373" mass="41851">MSDLLSHDLLFRIYNTISAPDTWPDVLAAIAADLDATHAFIAARGSVDEQPFAFVEVGFEPGHFERYQQHFFSVDVWTKALAQHEPNCFHASHEVYDDKAFTRSEIYTDFARPADIRHSLGCLLLSGDGERQVMMTELAFMRGNARVNFTPIEKRRADAYLTHVEQALKFGRQLQGLHTQEKTFERLFSEQATAAFVCDYQLRVYEFNTQAETLMRSVRLVQVDGLQRLRFYEAKNQAQAEALVGEYSNATYDGHESFAALAATKAYRVTMSPWLHATVTPWGPQHHNALLVKIEPLRTTTQISPRLILSWTDMTVAEAGVAALLCEGLTLPDIAARRGVSLGTVRQQVKAAIQKAGCRSQAQLIARLLAMSL</sequence>
<dbReference type="InterPro" id="IPR036388">
    <property type="entry name" value="WH-like_DNA-bd_sf"/>
</dbReference>
<feature type="domain" description="HTH luxR-type" evidence="1">
    <location>
        <begin position="311"/>
        <end position="368"/>
    </location>
</feature>
<dbReference type="AlphaFoldDB" id="C5BMP5"/>
<dbReference type="EMBL" id="CP001614">
    <property type="protein sequence ID" value="ACR14653.1"/>
    <property type="molecule type" value="Genomic_DNA"/>
</dbReference>
<dbReference type="GO" id="GO:0003677">
    <property type="term" value="F:DNA binding"/>
    <property type="evidence" value="ECO:0007669"/>
    <property type="project" value="InterPro"/>
</dbReference>
<protein>
    <submittedName>
        <fullName evidence="2">Transcriptional regulator, LuxR family</fullName>
    </submittedName>
</protein>
<dbReference type="KEGG" id="ttu:TERTU_2802"/>
<evidence type="ECO:0000313" key="2">
    <source>
        <dbReference type="EMBL" id="ACR14653.1"/>
    </source>
</evidence>
<dbReference type="SUPFAM" id="SSF46894">
    <property type="entry name" value="C-terminal effector domain of the bipartite response regulators"/>
    <property type="match status" value="1"/>
</dbReference>
<dbReference type="eggNOG" id="COG2197">
    <property type="taxonomic scope" value="Bacteria"/>
</dbReference>
<gene>
    <name evidence="2" type="ordered locus">TERTU_2802</name>
</gene>
<name>C5BMP5_TERTT</name>
<dbReference type="STRING" id="377629.TERTU_2802"/>
<accession>C5BMP5</accession>
<reference evidence="2 3" key="1">
    <citation type="journal article" date="2009" name="PLoS ONE">
        <title>The complete genome of Teredinibacter turnerae T7901: an intracellular endosymbiont of marine wood-boring bivalves (shipworms).</title>
        <authorList>
            <person name="Yang J.C."/>
            <person name="Madupu R."/>
            <person name="Durkin A.S."/>
            <person name="Ekborg N.A."/>
            <person name="Pedamallu C.S."/>
            <person name="Hostetler J.B."/>
            <person name="Radune D."/>
            <person name="Toms B.S."/>
            <person name="Henrissat B."/>
            <person name="Coutinho P.M."/>
            <person name="Schwarz S."/>
            <person name="Field L."/>
            <person name="Trindade-Silva A.E."/>
            <person name="Soares C.A.G."/>
            <person name="Elshahawi S."/>
            <person name="Hanora A."/>
            <person name="Schmidt E.W."/>
            <person name="Haygood M.G."/>
            <person name="Posfai J."/>
            <person name="Benner J."/>
            <person name="Madinger C."/>
            <person name="Nove J."/>
            <person name="Anton B."/>
            <person name="Chaudhary K."/>
            <person name="Foster J."/>
            <person name="Holman A."/>
            <person name="Kumar S."/>
            <person name="Lessard P.A."/>
            <person name="Luyten Y.A."/>
            <person name="Slatko B."/>
            <person name="Wood N."/>
            <person name="Wu B."/>
            <person name="Teplitski M."/>
            <person name="Mougous J.D."/>
            <person name="Ward N."/>
            <person name="Eisen J.A."/>
            <person name="Badger J.H."/>
            <person name="Distel D.L."/>
        </authorList>
    </citation>
    <scope>NUCLEOTIDE SEQUENCE [LARGE SCALE GENOMIC DNA]</scope>
    <source>
        <strain evidence="3">ATCC 39867 / T7901</strain>
    </source>
</reference>
<dbReference type="InterPro" id="IPR000792">
    <property type="entry name" value="Tscrpt_reg_LuxR_C"/>
</dbReference>
<evidence type="ECO:0000313" key="3">
    <source>
        <dbReference type="Proteomes" id="UP000009080"/>
    </source>
</evidence>
<dbReference type="RefSeq" id="WP_015820767.1">
    <property type="nucleotide sequence ID" value="NC_012997.1"/>
</dbReference>
<dbReference type="Proteomes" id="UP000009080">
    <property type="component" value="Chromosome"/>
</dbReference>
<organism evidence="2 3">
    <name type="scientific">Teredinibacter turnerae (strain ATCC 39867 / T7901)</name>
    <dbReference type="NCBI Taxonomy" id="377629"/>
    <lineage>
        <taxon>Bacteria</taxon>
        <taxon>Pseudomonadati</taxon>
        <taxon>Pseudomonadota</taxon>
        <taxon>Gammaproteobacteria</taxon>
        <taxon>Cellvibrionales</taxon>
        <taxon>Cellvibrionaceae</taxon>
        <taxon>Teredinibacter</taxon>
    </lineage>
</organism>
<keyword evidence="3" id="KW-1185">Reference proteome</keyword>